<dbReference type="Pfam" id="PF13673">
    <property type="entry name" value="Acetyltransf_10"/>
    <property type="match status" value="1"/>
</dbReference>
<evidence type="ECO:0000313" key="3">
    <source>
        <dbReference type="EMBL" id="RXI76566.1"/>
    </source>
</evidence>
<keyword evidence="2" id="KW-0012">Acyltransferase</keyword>
<dbReference type="CDD" id="cd04301">
    <property type="entry name" value="NAT_SF"/>
    <property type="match status" value="1"/>
</dbReference>
<dbReference type="Gene3D" id="3.40.630.30">
    <property type="match status" value="1"/>
</dbReference>
<dbReference type="RefSeq" id="WP_129033254.1">
    <property type="nucleotide sequence ID" value="NZ_CP059603.1"/>
</dbReference>
<protein>
    <submittedName>
        <fullName evidence="3">GNAT family N-acetyltransferase</fullName>
    </submittedName>
</protein>
<gene>
    <name evidence="3" type="ORF">DXH47_10455</name>
</gene>
<dbReference type="EMBL" id="QXIL01000029">
    <property type="protein sequence ID" value="RXI76566.1"/>
    <property type="molecule type" value="Genomic_DNA"/>
</dbReference>
<evidence type="ECO:0000313" key="4">
    <source>
        <dbReference type="Proteomes" id="UP000290602"/>
    </source>
</evidence>
<evidence type="ECO:0000256" key="1">
    <source>
        <dbReference type="ARBA" id="ARBA00022679"/>
    </source>
</evidence>
<name>A0A4Q0VG50_9LACO</name>
<organism evidence="3 4">
    <name type="scientific">Levilactobacillus suantsaii</name>
    <dbReference type="NCBI Taxonomy" id="2292255"/>
    <lineage>
        <taxon>Bacteria</taxon>
        <taxon>Bacillati</taxon>
        <taxon>Bacillota</taxon>
        <taxon>Bacilli</taxon>
        <taxon>Lactobacillales</taxon>
        <taxon>Lactobacillaceae</taxon>
        <taxon>Levilactobacillus</taxon>
    </lineage>
</organism>
<dbReference type="Proteomes" id="UP000290602">
    <property type="component" value="Unassembled WGS sequence"/>
</dbReference>
<dbReference type="InterPro" id="IPR050832">
    <property type="entry name" value="Bact_Acetyltransf"/>
</dbReference>
<reference evidence="3 4" key="1">
    <citation type="submission" date="2018-08" db="EMBL/GenBank/DDBJ databases">
        <title>Lactobacillus suantsai sp. nov., isolated from traditional fermented suan-tsai in Taiwan.</title>
        <authorList>
            <person name="Huang C.-H."/>
        </authorList>
    </citation>
    <scope>NUCLEOTIDE SEQUENCE [LARGE SCALE GENOMIC DNA]</scope>
    <source>
        <strain evidence="3 4">BCRC 12945</strain>
    </source>
</reference>
<dbReference type="OrthoDB" id="9796171at2"/>
<sequence>MKFQLRSFAQLTTAELWAIYHLRTAVFVVEQHCAYQEVDTDDQIAVHLLGLDATGKLVAYARLIPAASDHVQIGRVVVAPSARKGGLGRQLVQEAIAAIRKTWPQTRQIDIEAQAYLQEFYRSLGFQAVSDEYLDTGIPHLDMILPLNLTTN</sequence>
<accession>A0A4Q0VG50</accession>
<proteinExistence type="predicted"/>
<comment type="caution">
    <text evidence="3">The sequence shown here is derived from an EMBL/GenBank/DDBJ whole genome shotgun (WGS) entry which is preliminary data.</text>
</comment>
<dbReference type="InterPro" id="IPR000182">
    <property type="entry name" value="GNAT_dom"/>
</dbReference>
<keyword evidence="4" id="KW-1185">Reference proteome</keyword>
<dbReference type="AlphaFoldDB" id="A0A4Q0VG50"/>
<dbReference type="GO" id="GO:0016747">
    <property type="term" value="F:acyltransferase activity, transferring groups other than amino-acyl groups"/>
    <property type="evidence" value="ECO:0007669"/>
    <property type="project" value="InterPro"/>
</dbReference>
<dbReference type="PANTHER" id="PTHR43877">
    <property type="entry name" value="AMINOALKYLPHOSPHONATE N-ACETYLTRANSFERASE-RELATED-RELATED"/>
    <property type="match status" value="1"/>
</dbReference>
<evidence type="ECO:0000256" key="2">
    <source>
        <dbReference type="ARBA" id="ARBA00023315"/>
    </source>
</evidence>
<dbReference type="InterPro" id="IPR016181">
    <property type="entry name" value="Acyl_CoA_acyltransferase"/>
</dbReference>
<dbReference type="PROSITE" id="PS51186">
    <property type="entry name" value="GNAT"/>
    <property type="match status" value="1"/>
</dbReference>
<keyword evidence="1 3" id="KW-0808">Transferase</keyword>
<dbReference type="SUPFAM" id="SSF55729">
    <property type="entry name" value="Acyl-CoA N-acyltransferases (Nat)"/>
    <property type="match status" value="1"/>
</dbReference>